<gene>
    <name evidence="3" type="ORF">FUT82_16775</name>
</gene>
<dbReference type="EMBL" id="CP042817">
    <property type="protein sequence ID" value="QEJ99483.1"/>
    <property type="molecule type" value="Genomic_DNA"/>
</dbReference>
<evidence type="ECO:0000313" key="4">
    <source>
        <dbReference type="Proteomes" id="UP000323594"/>
    </source>
</evidence>
<dbReference type="Pfam" id="PF10979">
    <property type="entry name" value="DUF2786"/>
    <property type="match status" value="1"/>
</dbReference>
<evidence type="ECO:0000313" key="3">
    <source>
        <dbReference type="EMBL" id="QEJ99483.1"/>
    </source>
</evidence>
<feature type="domain" description="DUF2786" evidence="1">
    <location>
        <begin position="8"/>
        <end position="44"/>
    </location>
</feature>
<feature type="domain" description="DUF7168" evidence="2">
    <location>
        <begin position="52"/>
        <end position="170"/>
    </location>
</feature>
<accession>A0AAE6IWL5</accession>
<proteinExistence type="predicted"/>
<evidence type="ECO:0000259" key="1">
    <source>
        <dbReference type="Pfam" id="PF10979"/>
    </source>
</evidence>
<organism evidence="3 4">
    <name type="scientific">Treponema phagedenis</name>
    <dbReference type="NCBI Taxonomy" id="162"/>
    <lineage>
        <taxon>Bacteria</taxon>
        <taxon>Pseudomonadati</taxon>
        <taxon>Spirochaetota</taxon>
        <taxon>Spirochaetia</taxon>
        <taxon>Spirochaetales</taxon>
        <taxon>Treponemataceae</taxon>
        <taxon>Treponema</taxon>
    </lineage>
</organism>
<dbReference type="InterPro" id="IPR024498">
    <property type="entry name" value="DUF2786"/>
</dbReference>
<sequence>MNADLETIKKRIKKLLALSKSSNENEAMAALQKAQELMEAYHVTEAECVYTSQAVKTTKRESAWRATLANPVASLYACVALRDVSSGQMIFYGEAFDAFMAKEMYGYLSKTIDRMVKQNVCKRNTLKYKNQYRFGIACRLAIRIYELGQQVSWAPEREHKLLAAKKAAENEFGIITRNKLKTNHKDKAFNRGVADGGTVSLHRQATARNGYLEG</sequence>
<evidence type="ECO:0000259" key="2">
    <source>
        <dbReference type="Pfam" id="PF23771"/>
    </source>
</evidence>
<reference evidence="3 4" key="1">
    <citation type="submission" date="2019-08" db="EMBL/GenBank/DDBJ databases">
        <authorList>
            <person name="Kuhnert P."/>
        </authorList>
    </citation>
    <scope>NUCLEOTIDE SEQUENCE [LARGE SCALE GENOMIC DNA]</scope>
    <source>
        <strain evidence="3 4">B36.5</strain>
    </source>
</reference>
<dbReference type="InterPro" id="IPR055592">
    <property type="entry name" value="DUF7168"/>
</dbReference>
<dbReference type="Pfam" id="PF23771">
    <property type="entry name" value="DUF7168"/>
    <property type="match status" value="1"/>
</dbReference>
<dbReference type="RefSeq" id="WP_148879375.1">
    <property type="nucleotide sequence ID" value="NZ_CP042813.1"/>
</dbReference>
<dbReference type="AlphaFoldDB" id="A0AAE6IWL5"/>
<dbReference type="Proteomes" id="UP000323594">
    <property type="component" value="Chromosome"/>
</dbReference>
<name>A0AAE6IWL5_TREPH</name>
<protein>
    <submittedName>
        <fullName evidence="3">DUF2786 domain-containing protein</fullName>
    </submittedName>
</protein>